<dbReference type="OrthoDB" id="9789527at2"/>
<feature type="transmembrane region" description="Helical" evidence="7">
    <location>
        <begin position="319"/>
        <end position="339"/>
    </location>
</feature>
<feature type="transmembrane region" description="Helical" evidence="7">
    <location>
        <begin position="89"/>
        <end position="114"/>
    </location>
</feature>
<proteinExistence type="inferred from homology"/>
<dbReference type="PANTHER" id="PTHR43298">
    <property type="entry name" value="MULTIDRUG RESISTANCE PROTEIN NORM-RELATED"/>
    <property type="match status" value="1"/>
</dbReference>
<dbReference type="RefSeq" id="WP_073034710.1">
    <property type="nucleotide sequence ID" value="NZ_BMLR01000005.1"/>
</dbReference>
<evidence type="ECO:0000256" key="5">
    <source>
        <dbReference type="ARBA" id="ARBA00022989"/>
    </source>
</evidence>
<dbReference type="EMBL" id="FRBR01000005">
    <property type="protein sequence ID" value="SHL72303.1"/>
    <property type="molecule type" value="Genomic_DNA"/>
</dbReference>
<feature type="transmembrane region" description="Helical" evidence="7">
    <location>
        <begin position="243"/>
        <end position="262"/>
    </location>
</feature>
<dbReference type="GO" id="GO:0005886">
    <property type="term" value="C:plasma membrane"/>
    <property type="evidence" value="ECO:0007669"/>
    <property type="project" value="TreeGrafter"/>
</dbReference>
<keyword evidence="6 7" id="KW-0472">Membrane</keyword>
<reference evidence="8 9" key="1">
    <citation type="submission" date="2016-11" db="EMBL/GenBank/DDBJ databases">
        <authorList>
            <person name="Jaros S."/>
            <person name="Januszkiewicz K."/>
            <person name="Wedrychowicz H."/>
        </authorList>
    </citation>
    <scope>NUCLEOTIDE SEQUENCE [LARGE SCALE GENOMIC DNA]</scope>
    <source>
        <strain evidence="8 9">DSM 29589</strain>
    </source>
</reference>
<dbReference type="InterPro" id="IPR002528">
    <property type="entry name" value="MATE_fam"/>
</dbReference>
<dbReference type="PANTHER" id="PTHR43298:SF2">
    <property type="entry name" value="FMN_FAD EXPORTER YEEO-RELATED"/>
    <property type="match status" value="1"/>
</dbReference>
<comment type="similarity">
    <text evidence="2">Belongs to the multi antimicrobial extrusion (MATE) (TC 2.A.66.1) family.</text>
</comment>
<evidence type="ECO:0000256" key="2">
    <source>
        <dbReference type="ARBA" id="ARBA00010199"/>
    </source>
</evidence>
<organism evidence="8 9">
    <name type="scientific">Roseovarius pacificus</name>
    <dbReference type="NCBI Taxonomy" id="337701"/>
    <lineage>
        <taxon>Bacteria</taxon>
        <taxon>Pseudomonadati</taxon>
        <taxon>Pseudomonadota</taxon>
        <taxon>Alphaproteobacteria</taxon>
        <taxon>Rhodobacterales</taxon>
        <taxon>Roseobacteraceae</taxon>
        <taxon>Roseovarius</taxon>
    </lineage>
</organism>
<protein>
    <submittedName>
        <fullName evidence="8">Multidrug resistance protein, MATE family</fullName>
    </submittedName>
</protein>
<evidence type="ECO:0000313" key="8">
    <source>
        <dbReference type="EMBL" id="SHL72303.1"/>
    </source>
</evidence>
<evidence type="ECO:0000256" key="4">
    <source>
        <dbReference type="ARBA" id="ARBA00022692"/>
    </source>
</evidence>
<feature type="transmembrane region" description="Helical" evidence="7">
    <location>
        <begin position="163"/>
        <end position="186"/>
    </location>
</feature>
<evidence type="ECO:0000256" key="3">
    <source>
        <dbReference type="ARBA" id="ARBA00022448"/>
    </source>
</evidence>
<feature type="transmembrane region" description="Helical" evidence="7">
    <location>
        <begin position="134"/>
        <end position="156"/>
    </location>
</feature>
<dbReference type="InterPro" id="IPR050222">
    <property type="entry name" value="MATE_MdtK"/>
</dbReference>
<name>A0A1M7CYX0_9RHOB</name>
<gene>
    <name evidence="8" type="ORF">SAMN05444398_10538</name>
</gene>
<dbReference type="Proteomes" id="UP000183974">
    <property type="component" value="Unassembled WGS sequence"/>
</dbReference>
<dbReference type="InterPro" id="IPR044644">
    <property type="entry name" value="DinF-like"/>
</dbReference>
<keyword evidence="9" id="KW-1185">Reference proteome</keyword>
<feature type="transmembrane region" description="Helical" evidence="7">
    <location>
        <begin position="274"/>
        <end position="299"/>
    </location>
</feature>
<comment type="subcellular location">
    <subcellularLocation>
        <location evidence="1">Membrane</location>
        <topology evidence="1">Multi-pass membrane protein</topology>
    </subcellularLocation>
</comment>
<dbReference type="GO" id="GO:0042910">
    <property type="term" value="F:xenobiotic transmembrane transporter activity"/>
    <property type="evidence" value="ECO:0007669"/>
    <property type="project" value="InterPro"/>
</dbReference>
<dbReference type="Pfam" id="PF01554">
    <property type="entry name" value="MatE"/>
    <property type="match status" value="2"/>
</dbReference>
<feature type="transmembrane region" description="Helical" evidence="7">
    <location>
        <begin position="12"/>
        <end position="34"/>
    </location>
</feature>
<sequence>MAEAAAGAITHARVLKIAVPIVLANITVPILGAVDTGVVGQLGQAAPIGAVGIGAVILSALYWVFGFLRMGTTGLTSQAHGAGRQGEVAALLTRALMIALAGGLLVIALQLPLFSGAFLLTPASAEVESLARDYMAIRVWSAPAIIALYGITGWLIALERTRAVLLVQLGMNSVNIVLDLWFVLGLGWGVEGVALATFVAEWGGLALGLWLCRDAFAVPAWRDWPRVFDAPALKRMAQVNVDIFLRSLMLQAIFVSFLILGADFGDVTLAANQVLLQFLQITSYALDGFAFAAEVLVGYAMGRHAPGQLRRAALVSSQWGLISVIALAFGFATLGPWIIDTMARVPAVQAAARSYLPWLVAAPILGLGSYMLDGVFIGATRTRDMRNMMALSLAVYAAAVALLVPAFGNHGLWLALLISFVARAATLAARYPALERAVRLPSQSA</sequence>
<feature type="transmembrane region" description="Helical" evidence="7">
    <location>
        <begin position="192"/>
        <end position="212"/>
    </location>
</feature>
<feature type="transmembrane region" description="Helical" evidence="7">
    <location>
        <begin position="46"/>
        <end position="68"/>
    </location>
</feature>
<dbReference type="CDD" id="cd13136">
    <property type="entry name" value="MATE_DinF_like"/>
    <property type="match status" value="1"/>
</dbReference>
<evidence type="ECO:0000256" key="1">
    <source>
        <dbReference type="ARBA" id="ARBA00004141"/>
    </source>
</evidence>
<keyword evidence="5 7" id="KW-1133">Transmembrane helix</keyword>
<feature type="transmembrane region" description="Helical" evidence="7">
    <location>
        <begin position="413"/>
        <end position="433"/>
    </location>
</feature>
<feature type="transmembrane region" description="Helical" evidence="7">
    <location>
        <begin position="355"/>
        <end position="376"/>
    </location>
</feature>
<evidence type="ECO:0000256" key="6">
    <source>
        <dbReference type="ARBA" id="ARBA00023136"/>
    </source>
</evidence>
<evidence type="ECO:0000313" key="9">
    <source>
        <dbReference type="Proteomes" id="UP000183974"/>
    </source>
</evidence>
<dbReference type="GO" id="GO:0015297">
    <property type="term" value="F:antiporter activity"/>
    <property type="evidence" value="ECO:0007669"/>
    <property type="project" value="InterPro"/>
</dbReference>
<dbReference type="NCBIfam" id="TIGR00797">
    <property type="entry name" value="matE"/>
    <property type="match status" value="1"/>
</dbReference>
<accession>A0A1M7CYX0</accession>
<keyword evidence="4 7" id="KW-0812">Transmembrane</keyword>
<keyword evidence="3" id="KW-0813">Transport</keyword>
<dbReference type="AlphaFoldDB" id="A0A1M7CYX0"/>
<dbReference type="STRING" id="337701.SAMN05444398_10538"/>
<evidence type="ECO:0000256" key="7">
    <source>
        <dbReference type="SAM" id="Phobius"/>
    </source>
</evidence>
<feature type="transmembrane region" description="Helical" evidence="7">
    <location>
        <begin position="388"/>
        <end position="407"/>
    </location>
</feature>